<dbReference type="InterPro" id="IPR029058">
    <property type="entry name" value="AB_hydrolase_fold"/>
</dbReference>
<keyword evidence="1" id="KW-0378">Hydrolase</keyword>
<proteinExistence type="predicted"/>
<feature type="domain" description="AB hydrolase-1" evidence="2">
    <location>
        <begin position="73"/>
        <end position="337"/>
    </location>
</feature>
<dbReference type="SUPFAM" id="SSF53474">
    <property type="entry name" value="alpha/beta-Hydrolases"/>
    <property type="match status" value="1"/>
</dbReference>
<dbReference type="InterPro" id="IPR050266">
    <property type="entry name" value="AB_hydrolase_sf"/>
</dbReference>
<protein>
    <submittedName>
        <fullName evidence="3">Pimeloyl-ACP methyl ester carboxylesterase</fullName>
    </submittedName>
</protein>
<dbReference type="Proteomes" id="UP000192678">
    <property type="component" value="Unassembled WGS sequence"/>
</dbReference>
<reference evidence="3 4" key="1">
    <citation type="submission" date="2017-04" db="EMBL/GenBank/DDBJ databases">
        <authorList>
            <person name="Afonso C.L."/>
            <person name="Miller P.J."/>
            <person name="Scott M.A."/>
            <person name="Spackman E."/>
            <person name="Goraichik I."/>
            <person name="Dimitrov K.M."/>
            <person name="Suarez D.L."/>
            <person name="Swayne D.E."/>
        </authorList>
    </citation>
    <scope>NUCLEOTIDE SEQUENCE [LARGE SCALE GENOMIC DNA]</scope>
    <source>
        <strain evidence="3 4">DSM 19625</strain>
    </source>
</reference>
<dbReference type="AlphaFoldDB" id="A0A1W2ALT8"/>
<organism evidence="3 4">
    <name type="scientific">Pedobacter nyackensis</name>
    <dbReference type="NCBI Taxonomy" id="475255"/>
    <lineage>
        <taxon>Bacteria</taxon>
        <taxon>Pseudomonadati</taxon>
        <taxon>Bacteroidota</taxon>
        <taxon>Sphingobacteriia</taxon>
        <taxon>Sphingobacteriales</taxon>
        <taxon>Sphingobacteriaceae</taxon>
        <taxon>Pedobacter</taxon>
    </lineage>
</organism>
<keyword evidence="4" id="KW-1185">Reference proteome</keyword>
<dbReference type="GO" id="GO:0016020">
    <property type="term" value="C:membrane"/>
    <property type="evidence" value="ECO:0007669"/>
    <property type="project" value="TreeGrafter"/>
</dbReference>
<dbReference type="GO" id="GO:0016787">
    <property type="term" value="F:hydrolase activity"/>
    <property type="evidence" value="ECO:0007669"/>
    <property type="project" value="UniProtKB-KW"/>
</dbReference>
<dbReference type="STRING" id="475255.SAMN04488101_101704"/>
<accession>A0A1W2ALT8</accession>
<evidence type="ECO:0000313" key="3">
    <source>
        <dbReference type="EMBL" id="SMC61188.1"/>
    </source>
</evidence>
<evidence type="ECO:0000259" key="2">
    <source>
        <dbReference type="Pfam" id="PF00561"/>
    </source>
</evidence>
<name>A0A1W2ALT8_9SPHI</name>
<dbReference type="EMBL" id="FWYB01000001">
    <property type="protein sequence ID" value="SMC61188.1"/>
    <property type="molecule type" value="Genomic_DNA"/>
</dbReference>
<gene>
    <name evidence="3" type="ORF">SAMN04488101_101704</name>
</gene>
<evidence type="ECO:0000313" key="4">
    <source>
        <dbReference type="Proteomes" id="UP000192678"/>
    </source>
</evidence>
<dbReference type="InterPro" id="IPR000073">
    <property type="entry name" value="AB_hydrolase_1"/>
</dbReference>
<dbReference type="PANTHER" id="PTHR43798:SF31">
    <property type="entry name" value="AB HYDROLASE SUPERFAMILY PROTEIN YCLE"/>
    <property type="match status" value="1"/>
</dbReference>
<dbReference type="Gene3D" id="3.40.50.1820">
    <property type="entry name" value="alpha/beta hydrolase"/>
    <property type="match status" value="1"/>
</dbReference>
<dbReference type="PANTHER" id="PTHR43798">
    <property type="entry name" value="MONOACYLGLYCEROL LIPASE"/>
    <property type="match status" value="1"/>
</dbReference>
<evidence type="ECO:0000256" key="1">
    <source>
        <dbReference type="ARBA" id="ARBA00022801"/>
    </source>
</evidence>
<dbReference type="Pfam" id="PF00561">
    <property type="entry name" value="Abhydrolase_1"/>
    <property type="match status" value="1"/>
</dbReference>
<sequence>MIFRVQYLILLVALILQLEAVNGQAKKEPLTIQVYSSAKKEFLAFERSHGGSVQTRNVSMHYLSWGNPGNPCLIWAHGSMNSGYEFLDIADSLVKAGYYVIAIDYYGHGQTPIPDHEVSIYHVADDIKFLMDKLSIEKAFVGGFSRGGCVATAFYDSYPKNVLGLILEDGGSVAANTYYQKLDSEKLEQISKKFDLKQAIPWDRTFPTQFEAFNSLYDSNEIGNQFPIFALLKENKTGGWGVIYSEMMNLFNLENRHQFSDLILRPSRVPLFARSMVIMEPQIIFRNLCIPVLILDPVSDNDSMPFEKENEALKKAHPNFITYIVYPNTEHNIHYAHPARFTKDLLGFLDESYKKERTY</sequence>